<accession>A0A4C1W4F8</accession>
<dbReference type="Proteomes" id="UP000299102">
    <property type="component" value="Unassembled WGS sequence"/>
</dbReference>
<proteinExistence type="predicted"/>
<evidence type="ECO:0000313" key="1">
    <source>
        <dbReference type="EMBL" id="GBP45883.1"/>
    </source>
</evidence>
<evidence type="ECO:0000313" key="2">
    <source>
        <dbReference type="Proteomes" id="UP000299102"/>
    </source>
</evidence>
<protein>
    <submittedName>
        <fullName evidence="1">Uncharacterized protein</fullName>
    </submittedName>
</protein>
<dbReference type="EMBL" id="BGZK01000473">
    <property type="protein sequence ID" value="GBP45883.1"/>
    <property type="molecule type" value="Genomic_DNA"/>
</dbReference>
<name>A0A4C1W4F8_EUMVA</name>
<keyword evidence="2" id="KW-1185">Reference proteome</keyword>
<gene>
    <name evidence="1" type="ORF">EVAR_31789_1</name>
</gene>
<dbReference type="AlphaFoldDB" id="A0A4C1W4F8"/>
<sequence>MNIKNAIKTALGPLEVGVTSYVHKYTSSVLLLNLCLGRCRPEGEVAQRREVVQGPYPIVWTTGDVENHGHVFEPQHAHHHAIVASLTPRRPDCRKGEHRAVAWRARSHALELNGSKHSCRALKYNLSEVSLARNWRLAFLNDTECIYSELILPFISDVNRDKMKCISATESRRTVLVLVRHQKLAAFDSAQLFYELESDQGSFLSHKTA</sequence>
<reference evidence="1 2" key="1">
    <citation type="journal article" date="2019" name="Commun. Biol.">
        <title>The bagworm genome reveals a unique fibroin gene that provides high tensile strength.</title>
        <authorList>
            <person name="Kono N."/>
            <person name="Nakamura H."/>
            <person name="Ohtoshi R."/>
            <person name="Tomita M."/>
            <person name="Numata K."/>
            <person name="Arakawa K."/>
        </authorList>
    </citation>
    <scope>NUCLEOTIDE SEQUENCE [LARGE SCALE GENOMIC DNA]</scope>
</reference>
<comment type="caution">
    <text evidence="1">The sequence shown here is derived from an EMBL/GenBank/DDBJ whole genome shotgun (WGS) entry which is preliminary data.</text>
</comment>
<organism evidence="1 2">
    <name type="scientific">Eumeta variegata</name>
    <name type="common">Bagworm moth</name>
    <name type="synonym">Eumeta japonica</name>
    <dbReference type="NCBI Taxonomy" id="151549"/>
    <lineage>
        <taxon>Eukaryota</taxon>
        <taxon>Metazoa</taxon>
        <taxon>Ecdysozoa</taxon>
        <taxon>Arthropoda</taxon>
        <taxon>Hexapoda</taxon>
        <taxon>Insecta</taxon>
        <taxon>Pterygota</taxon>
        <taxon>Neoptera</taxon>
        <taxon>Endopterygota</taxon>
        <taxon>Lepidoptera</taxon>
        <taxon>Glossata</taxon>
        <taxon>Ditrysia</taxon>
        <taxon>Tineoidea</taxon>
        <taxon>Psychidae</taxon>
        <taxon>Oiketicinae</taxon>
        <taxon>Eumeta</taxon>
    </lineage>
</organism>